<accession>A0A5K0U7V3</accession>
<proteinExistence type="predicted"/>
<organism evidence="1 2">
    <name type="scientific">Yasminevirus sp. GU-2018</name>
    <dbReference type="NCBI Taxonomy" id="2420051"/>
    <lineage>
        <taxon>Viruses</taxon>
        <taxon>Varidnaviria</taxon>
        <taxon>Bamfordvirae</taxon>
        <taxon>Nucleocytoviricota</taxon>
        <taxon>Megaviricetes</taxon>
        <taxon>Imitervirales</taxon>
        <taxon>Mimiviridae</taxon>
        <taxon>Klosneuvirinae</taxon>
        <taxon>Yasminevirus</taxon>
        <taxon>Yasminevirus saudimassiliense</taxon>
    </lineage>
</organism>
<protein>
    <submittedName>
        <fullName evidence="1">Uncharacterized protein</fullName>
    </submittedName>
</protein>
<sequence>MGGKYSLFKSYECYEIDITLSKTLIDPSRKARYGYFIAAHNQREAVQFYNSVNEYVKLLTPYYLDPFDKNIRCTVQPNVSSIDFYQEHSGFKPTPVNRSIIDRSHICRVLDGTKQISMIRVPWHITDFKPKLFMFNDKNLKIFFICAKNIPINE</sequence>
<comment type="caution">
    <text evidence="1">The sequence shown here is derived from an EMBL/GenBank/DDBJ whole genome shotgun (WGS) entry which is preliminary data.</text>
</comment>
<name>A0A5K0U7V3_9VIRU</name>
<reference evidence="1 2" key="1">
    <citation type="submission" date="2018-10" db="EMBL/GenBank/DDBJ databases">
        <authorList>
            <consortium name="IHU Genomes"/>
        </authorList>
    </citation>
    <scope>NUCLEOTIDE SEQUENCE [LARGE SCALE GENOMIC DNA]</scope>
    <source>
        <strain evidence="1 2">A1</strain>
    </source>
</reference>
<dbReference type="Proteomes" id="UP000594342">
    <property type="component" value="Unassembled WGS sequence"/>
</dbReference>
<evidence type="ECO:0000313" key="2">
    <source>
        <dbReference type="Proteomes" id="UP000594342"/>
    </source>
</evidence>
<dbReference type="EMBL" id="UPSH01000001">
    <property type="protein sequence ID" value="VBB17564.1"/>
    <property type="molecule type" value="Genomic_DNA"/>
</dbReference>
<evidence type="ECO:0000313" key="1">
    <source>
        <dbReference type="EMBL" id="VBB17564.1"/>
    </source>
</evidence>
<gene>
    <name evidence="1" type="ORF">YASMINEVIRUS_26</name>
</gene>
<keyword evidence="2" id="KW-1185">Reference proteome</keyword>